<dbReference type="Pfam" id="PF01081">
    <property type="entry name" value="Aldolase"/>
    <property type="match status" value="1"/>
</dbReference>
<accession>A0A1R3TF05</accession>
<gene>
    <name evidence="6" type="ORF">PSM36_3440</name>
</gene>
<dbReference type="InterPro" id="IPR000887">
    <property type="entry name" value="Aldlse_KDPG_KHG"/>
</dbReference>
<dbReference type="EMBL" id="LT605205">
    <property type="protein sequence ID" value="SCD22224.1"/>
    <property type="molecule type" value="Genomic_DNA"/>
</dbReference>
<comment type="pathway">
    <text evidence="1">Carbohydrate acid metabolism.</text>
</comment>
<evidence type="ECO:0000313" key="7">
    <source>
        <dbReference type="Proteomes" id="UP000187464"/>
    </source>
</evidence>
<evidence type="ECO:0000256" key="5">
    <source>
        <dbReference type="ARBA" id="ARBA00023277"/>
    </source>
</evidence>
<organism evidence="6 7">
    <name type="scientific">Proteiniphilum saccharofermentans</name>
    <dbReference type="NCBI Taxonomy" id="1642647"/>
    <lineage>
        <taxon>Bacteria</taxon>
        <taxon>Pseudomonadati</taxon>
        <taxon>Bacteroidota</taxon>
        <taxon>Bacteroidia</taxon>
        <taxon>Bacteroidales</taxon>
        <taxon>Dysgonomonadaceae</taxon>
        <taxon>Proteiniphilum</taxon>
    </lineage>
</organism>
<dbReference type="Gene3D" id="3.20.20.70">
    <property type="entry name" value="Aldolase class I"/>
    <property type="match status" value="1"/>
</dbReference>
<reference evidence="6 7" key="1">
    <citation type="submission" date="2016-08" db="EMBL/GenBank/DDBJ databases">
        <authorList>
            <person name="Seilhamer J.J."/>
        </authorList>
    </citation>
    <scope>NUCLEOTIDE SEQUENCE [LARGE SCALE GENOMIC DNA]</scope>
    <source>
        <strain evidence="6">M3/6</strain>
    </source>
</reference>
<dbReference type="CDD" id="cd00452">
    <property type="entry name" value="KDPG_aldolase"/>
    <property type="match status" value="1"/>
</dbReference>
<keyword evidence="5" id="KW-0119">Carbohydrate metabolism</keyword>
<sequence length="259" mass="28491">MDQSDTIPNIQIQHPTSQLEIDVVKSYILNPKSKIKKMAKFTRLQVYQTIVDTGIVPVFYHSDTEVAKKVLKACYEGGIRAFEFTNRGDFAHEVFAELVKWADKECPEMILGIGSVVDAPTAALYIQLGANFVVGPLLNPEVFKVCNRRQIAYSPGCATVSEIGLAQELGAEIVKVFPGGNVGGPSFVKNIKGPMPWSRIMVTGGVEPTEENLSAWFRAGVTAVGMGSNLFPKEVLKNGEWHKITELCRVSLSIVKKYQ</sequence>
<comment type="subunit">
    <text evidence="3">Homotrimer.</text>
</comment>
<dbReference type="GO" id="GO:0016829">
    <property type="term" value="F:lyase activity"/>
    <property type="evidence" value="ECO:0007669"/>
    <property type="project" value="UniProtKB-KW"/>
</dbReference>
<evidence type="ECO:0000256" key="4">
    <source>
        <dbReference type="ARBA" id="ARBA00023239"/>
    </source>
</evidence>
<dbReference type="SUPFAM" id="SSF51569">
    <property type="entry name" value="Aldolase"/>
    <property type="match status" value="1"/>
</dbReference>
<dbReference type="PANTHER" id="PTHR30246:SF1">
    <property type="entry name" value="2-DEHYDRO-3-DEOXY-6-PHOSPHOGALACTONATE ALDOLASE-RELATED"/>
    <property type="match status" value="1"/>
</dbReference>
<dbReference type="STRING" id="1642647.PSM36_3440"/>
<evidence type="ECO:0000256" key="3">
    <source>
        <dbReference type="ARBA" id="ARBA00011233"/>
    </source>
</evidence>
<dbReference type="PANTHER" id="PTHR30246">
    <property type="entry name" value="2-KETO-3-DEOXY-6-PHOSPHOGLUCONATE ALDOLASE"/>
    <property type="match status" value="1"/>
</dbReference>
<keyword evidence="7" id="KW-1185">Reference proteome</keyword>
<dbReference type="NCBIfam" id="NF005499">
    <property type="entry name" value="PRK07114.1"/>
    <property type="match status" value="1"/>
</dbReference>
<name>A0A1R3TF05_9BACT</name>
<comment type="similarity">
    <text evidence="2">Belongs to the KHG/KDPG aldolase family.</text>
</comment>
<dbReference type="KEGG" id="psac:PSM36_3440"/>
<proteinExistence type="inferred from homology"/>
<evidence type="ECO:0000256" key="2">
    <source>
        <dbReference type="ARBA" id="ARBA00006906"/>
    </source>
</evidence>
<evidence type="ECO:0000313" key="6">
    <source>
        <dbReference type="EMBL" id="SCD22224.1"/>
    </source>
</evidence>
<evidence type="ECO:0000256" key="1">
    <source>
        <dbReference type="ARBA" id="ARBA00004761"/>
    </source>
</evidence>
<protein>
    <submittedName>
        <fullName evidence="6">Keto-hydroxyglutarate-aldolase/keto-deoxy-phosphogluconate aldolase</fullName>
    </submittedName>
</protein>
<keyword evidence="4" id="KW-0456">Lyase</keyword>
<dbReference type="InterPro" id="IPR013785">
    <property type="entry name" value="Aldolase_TIM"/>
</dbReference>
<dbReference type="Proteomes" id="UP000187464">
    <property type="component" value="Chromosome I"/>
</dbReference>
<dbReference type="AlphaFoldDB" id="A0A1R3TF05"/>